<dbReference type="Proteomes" id="UP001153555">
    <property type="component" value="Unassembled WGS sequence"/>
</dbReference>
<feature type="compositionally biased region" description="Basic and acidic residues" evidence="1">
    <location>
        <begin position="1"/>
        <end position="17"/>
    </location>
</feature>
<dbReference type="EMBL" id="CACSLK010031421">
    <property type="protein sequence ID" value="CAA0838961.1"/>
    <property type="molecule type" value="Genomic_DNA"/>
</dbReference>
<gene>
    <name evidence="3" type="ORF">SHERM_05532</name>
</gene>
<evidence type="ECO:0000313" key="4">
    <source>
        <dbReference type="Proteomes" id="UP001153555"/>
    </source>
</evidence>
<evidence type="ECO:0000256" key="1">
    <source>
        <dbReference type="SAM" id="MobiDB-lite"/>
    </source>
</evidence>
<dbReference type="PANTHER" id="PTHR33223">
    <property type="entry name" value="CCHC-TYPE DOMAIN-CONTAINING PROTEIN"/>
    <property type="match status" value="1"/>
</dbReference>
<protein>
    <recommendedName>
        <fullName evidence="2">Retrotransposon gag domain-containing protein</fullName>
    </recommendedName>
</protein>
<dbReference type="Pfam" id="PF03732">
    <property type="entry name" value="Retrotrans_gag"/>
    <property type="match status" value="1"/>
</dbReference>
<comment type="caution">
    <text evidence="3">The sequence shown here is derived from an EMBL/GenBank/DDBJ whole genome shotgun (WGS) entry which is preliminary data.</text>
</comment>
<feature type="compositionally biased region" description="Basic and acidic residues" evidence="1">
    <location>
        <begin position="27"/>
        <end position="45"/>
    </location>
</feature>
<sequence length="430" mass="49652">TPVEQPRVERPRIEQARVEQPQNEQQPPEREQHAQSHERQNRRVDEEESSVRTVNPQARNDTLEQLLAQVRDLQARVEGRKTGSSRGHPFSQHILDADPQGFRELNIWYDGSTDPSRHLRSFENMAVLHRYNDLVQCRAFPTTLRGPAQDWFHQLPPGAVRDFDGFSSSFLNQFASVKAQVKSYLTLIGMQQKEGESLRDYVARYTRACVDVPSATEEIKSGGLTRGLLPGLCRNSLAKRPGRTLDEVLGRCAKYMNVEEAEADFLQAAKPKTEPRDEKQDKKLVATTERKGSPRTEREGRSRGWRTAQYTPLSASHARILEVMEREIRDNVVRWPRTRKDGPTKPKSNLYCRFHKDYGHNTDECRHLNNEIERLIKAGHLKEFIYKDRERTSRRGERSKSPHKRARTPDKEELPQKRGIIHLIFGGPTD</sequence>
<proteinExistence type="predicted"/>
<feature type="compositionally biased region" description="Polar residues" evidence="1">
    <location>
        <begin position="51"/>
        <end position="60"/>
    </location>
</feature>
<feature type="non-terminal residue" evidence="3">
    <location>
        <position position="1"/>
    </location>
</feature>
<name>A0A9N7NX42_STRHE</name>
<feature type="domain" description="Retrotransposon gag" evidence="2">
    <location>
        <begin position="139"/>
        <end position="229"/>
    </location>
</feature>
<feature type="compositionally biased region" description="Basic and acidic residues" evidence="1">
    <location>
        <begin position="407"/>
        <end position="416"/>
    </location>
</feature>
<dbReference type="OrthoDB" id="1752139at2759"/>
<keyword evidence="4" id="KW-1185">Reference proteome</keyword>
<evidence type="ECO:0000259" key="2">
    <source>
        <dbReference type="Pfam" id="PF03732"/>
    </source>
</evidence>
<evidence type="ECO:0000313" key="3">
    <source>
        <dbReference type="EMBL" id="CAA0838961.1"/>
    </source>
</evidence>
<feature type="region of interest" description="Disordered" evidence="1">
    <location>
        <begin position="387"/>
        <end position="430"/>
    </location>
</feature>
<dbReference type="PANTHER" id="PTHR33223:SF10">
    <property type="entry name" value="AMINOTRANSFERASE-LIKE PLANT MOBILE DOMAIN-CONTAINING PROTEIN"/>
    <property type="match status" value="1"/>
</dbReference>
<reference evidence="3" key="1">
    <citation type="submission" date="2019-12" db="EMBL/GenBank/DDBJ databases">
        <authorList>
            <person name="Scholes J."/>
        </authorList>
    </citation>
    <scope>NUCLEOTIDE SEQUENCE</scope>
</reference>
<organism evidence="3 4">
    <name type="scientific">Striga hermonthica</name>
    <name type="common">Purple witchweed</name>
    <name type="synonym">Buchnera hermonthica</name>
    <dbReference type="NCBI Taxonomy" id="68872"/>
    <lineage>
        <taxon>Eukaryota</taxon>
        <taxon>Viridiplantae</taxon>
        <taxon>Streptophyta</taxon>
        <taxon>Embryophyta</taxon>
        <taxon>Tracheophyta</taxon>
        <taxon>Spermatophyta</taxon>
        <taxon>Magnoliopsida</taxon>
        <taxon>eudicotyledons</taxon>
        <taxon>Gunneridae</taxon>
        <taxon>Pentapetalae</taxon>
        <taxon>asterids</taxon>
        <taxon>lamiids</taxon>
        <taxon>Lamiales</taxon>
        <taxon>Orobanchaceae</taxon>
        <taxon>Buchnereae</taxon>
        <taxon>Striga</taxon>
    </lineage>
</organism>
<feature type="region of interest" description="Disordered" evidence="1">
    <location>
        <begin position="1"/>
        <end position="62"/>
    </location>
</feature>
<feature type="compositionally biased region" description="Basic and acidic residues" evidence="1">
    <location>
        <begin position="271"/>
        <end position="302"/>
    </location>
</feature>
<feature type="region of interest" description="Disordered" evidence="1">
    <location>
        <begin position="267"/>
        <end position="306"/>
    </location>
</feature>
<feature type="non-terminal residue" evidence="3">
    <location>
        <position position="430"/>
    </location>
</feature>
<accession>A0A9N7NX42</accession>
<dbReference type="AlphaFoldDB" id="A0A9N7NX42"/>
<feature type="compositionally biased region" description="Basic and acidic residues" evidence="1">
    <location>
        <begin position="387"/>
        <end position="400"/>
    </location>
</feature>
<dbReference type="InterPro" id="IPR005162">
    <property type="entry name" value="Retrotrans_gag_dom"/>
</dbReference>